<reference evidence="3" key="1">
    <citation type="journal article" date="2014" name="Proc. Natl. Acad. Sci. U.S.A.">
        <title>Extensive sampling of basidiomycete genomes demonstrates inadequacy of the white-rot/brown-rot paradigm for wood decay fungi.</title>
        <authorList>
            <person name="Riley R."/>
            <person name="Salamov A.A."/>
            <person name="Brown D.W."/>
            <person name="Nagy L.G."/>
            <person name="Floudas D."/>
            <person name="Held B.W."/>
            <person name="Levasseur A."/>
            <person name="Lombard V."/>
            <person name="Morin E."/>
            <person name="Otillar R."/>
            <person name="Lindquist E.A."/>
            <person name="Sun H."/>
            <person name="LaButti K.M."/>
            <person name="Schmutz J."/>
            <person name="Jabbour D."/>
            <person name="Luo H."/>
            <person name="Baker S.E."/>
            <person name="Pisabarro A.G."/>
            <person name="Walton J.D."/>
            <person name="Blanchette R.A."/>
            <person name="Henrissat B."/>
            <person name="Martin F."/>
            <person name="Cullen D."/>
            <person name="Hibbett D.S."/>
            <person name="Grigoriev I.V."/>
        </authorList>
    </citation>
    <scope>NUCLEOTIDE SEQUENCE [LARGE SCALE GENOMIC DNA]</scope>
    <source>
        <strain evidence="3">CBS 339.88</strain>
    </source>
</reference>
<dbReference type="Proteomes" id="UP000027222">
    <property type="component" value="Unassembled WGS sequence"/>
</dbReference>
<dbReference type="HOGENOM" id="CLU_1004901_0_0_1"/>
<dbReference type="EMBL" id="KL142407">
    <property type="protein sequence ID" value="KDR68621.1"/>
    <property type="molecule type" value="Genomic_DNA"/>
</dbReference>
<name>A0A067SCJ9_GALM3</name>
<evidence type="ECO:0000313" key="3">
    <source>
        <dbReference type="Proteomes" id="UP000027222"/>
    </source>
</evidence>
<evidence type="ECO:0000256" key="1">
    <source>
        <dbReference type="SAM" id="MobiDB-lite"/>
    </source>
</evidence>
<sequence>MLNMNGFACSLIHPTEPKELPSFYVSVSPGWNAASCWVPAEQIIDTRFSPWPGFIVDFRNLNPESALGRGWTVHMLCNGEPMAQTRFVDELTVMPGAPCITIPFSPVFPSKTPSPTTLAMMRCGMGYEPPPRKPLPGGGVIEVLVMPHGRQPVPFLSQDGYASSGHIAHFKFSYAPLQTLQHQPSQHPQHSSDTSSVPDWVHTKEVSKDWLPLIRKRPLAEMPVDWMNDPELTVMMEQETKSLLAMDWVRSLEREMAQQPVHLRTPVPVHRDPRALW</sequence>
<proteinExistence type="predicted"/>
<protein>
    <submittedName>
        <fullName evidence="2">Uncharacterized protein</fullName>
    </submittedName>
</protein>
<gene>
    <name evidence="2" type="ORF">GALMADRAFT_160975</name>
</gene>
<accession>A0A067SCJ9</accession>
<organism evidence="2 3">
    <name type="scientific">Galerina marginata (strain CBS 339.88)</name>
    <dbReference type="NCBI Taxonomy" id="685588"/>
    <lineage>
        <taxon>Eukaryota</taxon>
        <taxon>Fungi</taxon>
        <taxon>Dikarya</taxon>
        <taxon>Basidiomycota</taxon>
        <taxon>Agaricomycotina</taxon>
        <taxon>Agaricomycetes</taxon>
        <taxon>Agaricomycetidae</taxon>
        <taxon>Agaricales</taxon>
        <taxon>Agaricineae</taxon>
        <taxon>Strophariaceae</taxon>
        <taxon>Galerina</taxon>
    </lineage>
</organism>
<keyword evidence="3" id="KW-1185">Reference proteome</keyword>
<dbReference type="AlphaFoldDB" id="A0A067SCJ9"/>
<feature type="region of interest" description="Disordered" evidence="1">
    <location>
        <begin position="180"/>
        <end position="199"/>
    </location>
</feature>
<evidence type="ECO:0000313" key="2">
    <source>
        <dbReference type="EMBL" id="KDR68621.1"/>
    </source>
</evidence>
<feature type="compositionally biased region" description="Low complexity" evidence="1">
    <location>
        <begin position="180"/>
        <end position="196"/>
    </location>
</feature>